<name>A0ABR1PIN7_DIAER</name>
<dbReference type="EMBL" id="JAKNSF020000007">
    <property type="protein sequence ID" value="KAK7737655.1"/>
    <property type="molecule type" value="Genomic_DNA"/>
</dbReference>
<feature type="signal peptide" evidence="1">
    <location>
        <begin position="1"/>
        <end position="20"/>
    </location>
</feature>
<comment type="caution">
    <text evidence="2">The sequence shown here is derived from an EMBL/GenBank/DDBJ whole genome shotgun (WGS) entry which is preliminary data.</text>
</comment>
<gene>
    <name evidence="2" type="ORF">SLS63_002784</name>
</gene>
<proteinExistence type="predicted"/>
<protein>
    <recommendedName>
        <fullName evidence="4">Carbohydrate-binding domain-containing protein</fullName>
    </recommendedName>
</protein>
<dbReference type="SUPFAM" id="SSF49344">
    <property type="entry name" value="CBD9-like"/>
    <property type="match status" value="1"/>
</dbReference>
<keyword evidence="3" id="KW-1185">Reference proteome</keyword>
<feature type="chain" id="PRO_5046694893" description="Carbohydrate-binding domain-containing protein" evidence="1">
    <location>
        <begin position="21"/>
        <end position="229"/>
    </location>
</feature>
<keyword evidence="1" id="KW-0732">Signal</keyword>
<evidence type="ECO:0000313" key="3">
    <source>
        <dbReference type="Proteomes" id="UP001430848"/>
    </source>
</evidence>
<dbReference type="Proteomes" id="UP001430848">
    <property type="component" value="Unassembled WGS sequence"/>
</dbReference>
<accession>A0ABR1PIN7</accession>
<evidence type="ECO:0008006" key="4">
    <source>
        <dbReference type="Google" id="ProtNLM"/>
    </source>
</evidence>
<sequence>MLFVFAVIMALFSAVPGMLGQYVTRPTLEVPACPTLGTVSYNTSVPDAAAFPLTQVDLCYDDSSIHIKFTAFEEKDFYYNQSLTTNEEIYNYEVMEAFIHRGTSDPQTYLEFEVAPNNVTFQAFIYNPSKVREAGAAFDRFYITDLAADGIVASTTLDYADELWVSKVQIPLGLFNVDNGTAHGTEWRMNFFRTVTGPSTFPNQSYGSWSPPDKVNFHMTPFFGDVTFI</sequence>
<evidence type="ECO:0000313" key="2">
    <source>
        <dbReference type="EMBL" id="KAK7737655.1"/>
    </source>
</evidence>
<evidence type="ECO:0000256" key="1">
    <source>
        <dbReference type="SAM" id="SignalP"/>
    </source>
</evidence>
<dbReference type="Gene3D" id="2.60.40.1190">
    <property type="match status" value="1"/>
</dbReference>
<organism evidence="2 3">
    <name type="scientific">Diaporthe eres</name>
    <name type="common">Phomopsis oblonga</name>
    <dbReference type="NCBI Taxonomy" id="83184"/>
    <lineage>
        <taxon>Eukaryota</taxon>
        <taxon>Fungi</taxon>
        <taxon>Dikarya</taxon>
        <taxon>Ascomycota</taxon>
        <taxon>Pezizomycotina</taxon>
        <taxon>Sordariomycetes</taxon>
        <taxon>Sordariomycetidae</taxon>
        <taxon>Diaporthales</taxon>
        <taxon>Diaporthaceae</taxon>
        <taxon>Diaporthe</taxon>
        <taxon>Diaporthe eres species complex</taxon>
    </lineage>
</organism>
<dbReference type="CDD" id="cd09620">
    <property type="entry name" value="CBM9_like_3"/>
    <property type="match status" value="1"/>
</dbReference>
<reference evidence="2 3" key="1">
    <citation type="submission" date="2024-02" db="EMBL/GenBank/DDBJ databases">
        <title>De novo assembly and annotation of 12 fungi associated with fruit tree decline syndrome in Ontario, Canada.</title>
        <authorList>
            <person name="Sulman M."/>
            <person name="Ellouze W."/>
            <person name="Ilyukhin E."/>
        </authorList>
    </citation>
    <scope>NUCLEOTIDE SEQUENCE [LARGE SCALE GENOMIC DNA]</scope>
    <source>
        <strain evidence="2 3">M169</strain>
    </source>
</reference>